<evidence type="ECO:0000256" key="4">
    <source>
        <dbReference type="ARBA" id="ARBA00023125"/>
    </source>
</evidence>
<comment type="caution">
    <text evidence="9">The sequence shown here is derived from an EMBL/GenBank/DDBJ whole genome shotgun (WGS) entry which is preliminary data.</text>
</comment>
<organism evidence="9 10">
    <name type="scientific">Caenorhabditis bovis</name>
    <dbReference type="NCBI Taxonomy" id="2654633"/>
    <lineage>
        <taxon>Eukaryota</taxon>
        <taxon>Metazoa</taxon>
        <taxon>Ecdysozoa</taxon>
        <taxon>Nematoda</taxon>
        <taxon>Chromadorea</taxon>
        <taxon>Rhabditida</taxon>
        <taxon>Rhabditina</taxon>
        <taxon>Rhabditomorpha</taxon>
        <taxon>Rhabditoidea</taxon>
        <taxon>Rhabditidae</taxon>
        <taxon>Peloderinae</taxon>
        <taxon>Caenorhabditis</taxon>
    </lineage>
</organism>
<dbReference type="OrthoDB" id="10000452at2759"/>
<feature type="compositionally biased region" description="Polar residues" evidence="7">
    <location>
        <begin position="78"/>
        <end position="99"/>
    </location>
</feature>
<evidence type="ECO:0000313" key="9">
    <source>
        <dbReference type="EMBL" id="CAB3407547.1"/>
    </source>
</evidence>
<dbReference type="GO" id="GO:0003677">
    <property type="term" value="F:DNA binding"/>
    <property type="evidence" value="ECO:0007669"/>
    <property type="project" value="UniProtKB-KW"/>
</dbReference>
<dbReference type="PROSITE" id="PS51148">
    <property type="entry name" value="AXH"/>
    <property type="match status" value="1"/>
</dbReference>
<dbReference type="GO" id="GO:0003723">
    <property type="term" value="F:RNA binding"/>
    <property type="evidence" value="ECO:0007669"/>
    <property type="project" value="InterPro"/>
</dbReference>
<evidence type="ECO:0000256" key="2">
    <source>
        <dbReference type="ARBA" id="ARBA00022491"/>
    </source>
</evidence>
<dbReference type="SMART" id="SM00536">
    <property type="entry name" value="AXH"/>
    <property type="match status" value="1"/>
</dbReference>
<sequence>MNAGDANTQILNLLTTNPELIPYYLTLCQLQTPQNANELNANATAVQNTPSESLGIVENATHEIPGVLRSSTVICQTPTSSEATTNLQTNRQVDSSPSENTKRKASDDSEGVPTSRKRISMADSEDEPENPHDDCCHLNRSTLSSSNYTSFEPTMESSTIRREHETLEASSRRIGGIPTSTYYPTHFMHGTVLQLANGATRRVEDVSSDDFLRCAAESDDVNVNAAIVSRISPSADAVTVRFAVGARRRLVELAVQHEHPLFVLGKGWTSCDVKRTVENYGLRCEPLEIGDVCIVLTRESSNDEAGIVSISEADRQFDEWNRRNRINESLAAEYFDEDDRGRASAPPRFRSSAIFRERAMSF</sequence>
<dbReference type="InterPro" id="IPR003652">
    <property type="entry name" value="Ataxin_AXH_dom"/>
</dbReference>
<name>A0A8S1EV52_9PELO</name>
<reference evidence="9 10" key="1">
    <citation type="submission" date="2020-04" db="EMBL/GenBank/DDBJ databases">
        <authorList>
            <person name="Laetsch R D."/>
            <person name="Stevens L."/>
            <person name="Kumar S."/>
            <person name="Blaxter L. M."/>
        </authorList>
    </citation>
    <scope>NUCLEOTIDE SEQUENCE [LARGE SCALE GENOMIC DNA]</scope>
</reference>
<proteinExistence type="predicted"/>
<dbReference type="Pfam" id="PF08517">
    <property type="entry name" value="AXH"/>
    <property type="match status" value="1"/>
</dbReference>
<feature type="compositionally biased region" description="Basic and acidic residues" evidence="7">
    <location>
        <begin position="159"/>
        <end position="171"/>
    </location>
</feature>
<keyword evidence="4" id="KW-0238">DNA-binding</keyword>
<dbReference type="AlphaFoldDB" id="A0A8S1EV52"/>
<dbReference type="GO" id="GO:0005634">
    <property type="term" value="C:nucleus"/>
    <property type="evidence" value="ECO:0007669"/>
    <property type="project" value="UniProtKB-SubCell"/>
</dbReference>
<evidence type="ECO:0000256" key="7">
    <source>
        <dbReference type="SAM" id="MobiDB-lite"/>
    </source>
</evidence>
<dbReference type="SUPFAM" id="SSF102031">
    <property type="entry name" value="AXH domain"/>
    <property type="match status" value="1"/>
</dbReference>
<dbReference type="PANTHER" id="PTHR13392:SF13">
    <property type="entry name" value="AXH DOMAIN-CONTAINING PROTEIN"/>
    <property type="match status" value="1"/>
</dbReference>
<comment type="subcellular location">
    <subcellularLocation>
        <location evidence="1">Nucleus</location>
    </subcellularLocation>
</comment>
<dbReference type="EMBL" id="CADEPM010000006">
    <property type="protein sequence ID" value="CAB3407547.1"/>
    <property type="molecule type" value="Genomic_DNA"/>
</dbReference>
<dbReference type="Proteomes" id="UP000494206">
    <property type="component" value="Unassembled WGS sequence"/>
</dbReference>
<keyword evidence="2" id="KW-0678">Repressor</keyword>
<gene>
    <name evidence="9" type="ORF">CBOVIS_LOCUS9462</name>
</gene>
<keyword evidence="5" id="KW-0804">Transcription</keyword>
<dbReference type="InterPro" id="IPR043404">
    <property type="entry name" value="ATAXIN1-like"/>
</dbReference>
<feature type="domain" description="AXH" evidence="8">
    <location>
        <begin position="175"/>
        <end position="304"/>
    </location>
</feature>
<evidence type="ECO:0000256" key="6">
    <source>
        <dbReference type="ARBA" id="ARBA00023242"/>
    </source>
</evidence>
<dbReference type="GO" id="GO:0006355">
    <property type="term" value="P:regulation of DNA-templated transcription"/>
    <property type="evidence" value="ECO:0007669"/>
    <property type="project" value="InterPro"/>
</dbReference>
<accession>A0A8S1EV52</accession>
<evidence type="ECO:0000259" key="8">
    <source>
        <dbReference type="PROSITE" id="PS51148"/>
    </source>
</evidence>
<protein>
    <recommendedName>
        <fullName evidence="8">AXH domain-containing protein</fullName>
    </recommendedName>
</protein>
<feature type="region of interest" description="Disordered" evidence="7">
    <location>
        <begin position="78"/>
        <end position="175"/>
    </location>
</feature>
<evidence type="ECO:0000313" key="10">
    <source>
        <dbReference type="Proteomes" id="UP000494206"/>
    </source>
</evidence>
<keyword evidence="10" id="KW-1185">Reference proteome</keyword>
<evidence type="ECO:0000256" key="1">
    <source>
        <dbReference type="ARBA" id="ARBA00004123"/>
    </source>
</evidence>
<dbReference type="InterPro" id="IPR036096">
    <property type="entry name" value="Ataxin_AXH_dom_sf"/>
</dbReference>
<keyword evidence="3" id="KW-0805">Transcription regulation</keyword>
<evidence type="ECO:0000256" key="3">
    <source>
        <dbReference type="ARBA" id="ARBA00023015"/>
    </source>
</evidence>
<keyword evidence="6" id="KW-0539">Nucleus</keyword>
<dbReference type="PANTHER" id="PTHR13392">
    <property type="entry name" value="ATAXIN 1"/>
    <property type="match status" value="1"/>
</dbReference>
<evidence type="ECO:0000256" key="5">
    <source>
        <dbReference type="ARBA" id="ARBA00023163"/>
    </source>
</evidence>
<feature type="compositionally biased region" description="Polar residues" evidence="7">
    <location>
        <begin position="139"/>
        <end position="158"/>
    </location>
</feature>